<protein>
    <submittedName>
        <fullName evidence="1">WSSV426</fullName>
    </submittedName>
</protein>
<name>A0A2I6SC99_9VIRU</name>
<dbReference type="Proteomes" id="UP000267352">
    <property type="component" value="Segment"/>
</dbReference>
<proteinExistence type="predicted"/>
<evidence type="ECO:0000313" key="1">
    <source>
        <dbReference type="EMBL" id="AUO15195.1"/>
    </source>
</evidence>
<reference evidence="1" key="2">
    <citation type="journal article" date="2018" name="Genome Announc.">
        <title>First Report of a Complete Genome Sequence of White spot syndrome virus from India.</title>
        <authorList>
            <person name="Vinaya Kumar K."/>
            <person name="Shekhar M.S."/>
            <person name="Otta S.K."/>
            <person name="Karthic K."/>
            <person name="Ashok Kumar J."/>
            <person name="Gopikrishna G."/>
            <person name="Vijayan K.K."/>
        </authorList>
    </citation>
    <scope>NUCLEOTIDE SEQUENCE</scope>
    <source>
        <strain evidence="1">IN_AP4RU</strain>
    </source>
</reference>
<accession>A0A2I6SC99</accession>
<sequence length="53" mass="5762">MEAPDFIAFIPSFNMEGVTSIVAAAVPEVAILITDLMGGRNNKRSPPMNELWV</sequence>
<organism evidence="1">
    <name type="scientific">White spot syndrome virus</name>
    <dbReference type="NCBI Taxonomy" id="342409"/>
    <lineage>
        <taxon>Viruses</taxon>
        <taxon>Viruses incertae sedis</taxon>
        <taxon>Naldaviricetes</taxon>
        <taxon>Nimaviridae</taxon>
        <taxon>Whispovirus</taxon>
    </lineage>
</organism>
<reference evidence="1" key="1">
    <citation type="submission" date="2017-12" db="EMBL/GenBank/DDBJ databases">
        <authorList>
            <person name="Katneni V.K."/>
            <person name="Shekhar M.S."/>
            <person name="Otta S.K."/>
            <person name="Karthic K."/>
            <person name="Jangam A.K."/>
            <person name="Gopikrishna G."/>
            <person name="Vijayan K.K."/>
        </authorList>
    </citation>
    <scope>NUCLEOTIDE SEQUENCE [LARGE SCALE GENOMIC DNA]</scope>
    <source>
        <strain evidence="1">IN_AP4RU</strain>
    </source>
</reference>
<dbReference type="EMBL" id="MG702567">
    <property type="protein sequence ID" value="AUO15195.1"/>
    <property type="molecule type" value="Genomic_DNA"/>
</dbReference>